<evidence type="ECO:0000256" key="1">
    <source>
        <dbReference type="ARBA" id="ARBA00022723"/>
    </source>
</evidence>
<feature type="compositionally biased region" description="Low complexity" evidence="6">
    <location>
        <begin position="763"/>
        <end position="777"/>
    </location>
</feature>
<dbReference type="Gene3D" id="3.30.40.10">
    <property type="entry name" value="Zinc/RING finger domain, C3HC4 (zinc finger)"/>
    <property type="match status" value="1"/>
</dbReference>
<protein>
    <submittedName>
        <fullName evidence="8">Tetratricopeptide-like helical</fullName>
    </submittedName>
</protein>
<proteinExistence type="predicted"/>
<evidence type="ECO:0000313" key="9">
    <source>
        <dbReference type="Proteomes" id="UP000245207"/>
    </source>
</evidence>
<dbReference type="Pfam" id="PF01363">
    <property type="entry name" value="FYVE"/>
    <property type="match status" value="1"/>
</dbReference>
<keyword evidence="9" id="KW-1185">Reference proteome</keyword>
<keyword evidence="5" id="KW-0175">Coiled coil</keyword>
<gene>
    <name evidence="8" type="ORF">CTI12_AA207000</name>
</gene>
<evidence type="ECO:0000256" key="2">
    <source>
        <dbReference type="ARBA" id="ARBA00022771"/>
    </source>
</evidence>
<dbReference type="SMART" id="SM00064">
    <property type="entry name" value="FYVE"/>
    <property type="match status" value="1"/>
</dbReference>
<feature type="region of interest" description="Disordered" evidence="6">
    <location>
        <begin position="582"/>
        <end position="603"/>
    </location>
</feature>
<evidence type="ECO:0000256" key="4">
    <source>
        <dbReference type="PROSITE-ProRule" id="PRU00091"/>
    </source>
</evidence>
<feature type="coiled-coil region" evidence="5">
    <location>
        <begin position="405"/>
        <end position="432"/>
    </location>
</feature>
<dbReference type="InterPro" id="IPR011011">
    <property type="entry name" value="Znf_FYVE_PHD"/>
</dbReference>
<dbReference type="PROSITE" id="PS50178">
    <property type="entry name" value="ZF_FYVE"/>
    <property type="match status" value="1"/>
</dbReference>
<feature type="compositionally biased region" description="Basic and acidic residues" evidence="6">
    <location>
        <begin position="217"/>
        <end position="254"/>
    </location>
</feature>
<keyword evidence="1" id="KW-0479">Metal-binding</keyword>
<sequence>MLEKIGLPAKPSLRGNNWVVDASHCQGCSSAFTFINRKHHCRRCGGLFCGSCTQQRMYLRGQGEAPVRICEPCKTLEEAARFELRYGHKNKSRKGVSKTPSDNEDDVLSKILGDSGNESVSPDKELVHSLPSMQRATSASSSNTEMEVDIDSTTPEELRQRAVEEKKKYKVLKAEGKPEEALRAFKRGKELERQAGTLEIELRKNRKKALSSSSVNETKKTDNGKQPKQKDDLASELRDLGWSDRDLHDAEKKPVSMTLEGELSTLLKEVSQKADKPEKSNVGIDRSEVIAIKKNALALKREGKLAEAKEELKRAKILEKQIEEQELLGDDEESDDEFASLIRSMDIDKKDILAPGNDLNSNFNFDHLLRMDDVPNFDGDFDVTEDDLDDPDMSAALQSLGWTEDKEEEVDKETLLSEIQSLKREALNKKRAGNTAEALALLKKAKLLEAEVSGSNDVQEKDSPPQPSARPSSKLDSDQKMAPKSKLAIQRELLALKKKALALRREGKVDEADQELMKGKALEQQLEELESGPKVKPAAIKNVDFSAPMDVEDEGEDVTDTDLNDPSYLSLLQNLGWQDEDDSKVQVAAEPAAPKRQTVVSKKSKSEIQRELLALKRKSLALRRQGNLDEAEEVLKATKDLEDQLAEMEAPKQEMNVDTNADKKTVVHDVLMTEAPKTEIKEEASVLKSNIVEVIVDEKPQVGVNESTSVQQQILAHKKKALILKREGRIAEAKEELKQAKLLEMDSIVVDNKKPDSDMMDRTPVPTTSKVSSSEPVQVTQKEEVDNTPPKLSSRDRFKLQQQSLSHKRQSLKLRREGRTEEADAEFELAKNLESQLEAATEKPAGPVDDVGVEDLFDPQLLSALREVGIESAVTQSPPEKTQPVKTTPVVNKVQAEPVKAKAVVNKTDTTNKDRTELEEQIKAEKVKAVQLKRAGKQAEALDALRRAKLLEKKLNT</sequence>
<dbReference type="InterPro" id="IPR017455">
    <property type="entry name" value="Znf_FYVE-rel"/>
</dbReference>
<feature type="compositionally biased region" description="Basic and acidic residues" evidence="6">
    <location>
        <begin position="752"/>
        <end position="761"/>
    </location>
</feature>
<dbReference type="SUPFAM" id="SSF48452">
    <property type="entry name" value="TPR-like"/>
    <property type="match status" value="1"/>
</dbReference>
<evidence type="ECO:0000256" key="5">
    <source>
        <dbReference type="SAM" id="Coils"/>
    </source>
</evidence>
<dbReference type="OrthoDB" id="660555at2759"/>
<dbReference type="InterPro" id="IPR000306">
    <property type="entry name" value="Znf_FYVE"/>
</dbReference>
<comment type="caution">
    <text evidence="8">The sequence shown here is derived from an EMBL/GenBank/DDBJ whole genome shotgun (WGS) entry which is preliminary data.</text>
</comment>
<dbReference type="PANTHER" id="PTHR47553:SF1">
    <property type="entry name" value="RING_FYVE_PHD ZINC FINGER SUPERFAMILY PROTEIN"/>
    <property type="match status" value="1"/>
</dbReference>
<evidence type="ECO:0000313" key="8">
    <source>
        <dbReference type="EMBL" id="PWA79270.1"/>
    </source>
</evidence>
<feature type="compositionally biased region" description="Polar residues" evidence="6">
    <location>
        <begin position="873"/>
        <end position="890"/>
    </location>
</feature>
<dbReference type="Proteomes" id="UP000245207">
    <property type="component" value="Unassembled WGS sequence"/>
</dbReference>
<feature type="region of interest" description="Disordered" evidence="6">
    <location>
        <begin position="452"/>
        <end position="486"/>
    </location>
</feature>
<dbReference type="EMBL" id="PKPP01001879">
    <property type="protein sequence ID" value="PWA79270.1"/>
    <property type="molecule type" value="Genomic_DNA"/>
</dbReference>
<reference evidence="8 9" key="1">
    <citation type="journal article" date="2018" name="Mol. Plant">
        <title>The genome of Artemisia annua provides insight into the evolution of Asteraceae family and artemisinin biosynthesis.</title>
        <authorList>
            <person name="Shen Q."/>
            <person name="Zhang L."/>
            <person name="Liao Z."/>
            <person name="Wang S."/>
            <person name="Yan T."/>
            <person name="Shi P."/>
            <person name="Liu M."/>
            <person name="Fu X."/>
            <person name="Pan Q."/>
            <person name="Wang Y."/>
            <person name="Lv Z."/>
            <person name="Lu X."/>
            <person name="Zhang F."/>
            <person name="Jiang W."/>
            <person name="Ma Y."/>
            <person name="Chen M."/>
            <person name="Hao X."/>
            <person name="Li L."/>
            <person name="Tang Y."/>
            <person name="Lv G."/>
            <person name="Zhou Y."/>
            <person name="Sun X."/>
            <person name="Brodelius P.E."/>
            <person name="Rose J.K.C."/>
            <person name="Tang K."/>
        </authorList>
    </citation>
    <scope>NUCLEOTIDE SEQUENCE [LARGE SCALE GENOMIC DNA]</scope>
    <source>
        <strain evidence="9">cv. Huhao1</strain>
        <tissue evidence="8">Leaf</tissue>
    </source>
</reference>
<feature type="coiled-coil region" evidence="5">
    <location>
        <begin position="605"/>
        <end position="648"/>
    </location>
</feature>
<dbReference type="InterPro" id="IPR011990">
    <property type="entry name" value="TPR-like_helical_dom_sf"/>
</dbReference>
<feature type="region of interest" description="Disordered" evidence="6">
    <location>
        <begin position="752"/>
        <end position="825"/>
    </location>
</feature>
<accession>A0A2U1P0R3</accession>
<feature type="region of interest" description="Disordered" evidence="6">
    <location>
        <begin position="873"/>
        <end position="892"/>
    </location>
</feature>
<dbReference type="PANTHER" id="PTHR47553">
    <property type="entry name" value="MYOSIN-11"/>
    <property type="match status" value="1"/>
</dbReference>
<feature type="region of interest" description="Disordered" evidence="6">
    <location>
        <begin position="202"/>
        <end position="258"/>
    </location>
</feature>
<feature type="region of interest" description="Disordered" evidence="6">
    <location>
        <begin position="89"/>
        <end position="158"/>
    </location>
</feature>
<evidence type="ECO:0000256" key="3">
    <source>
        <dbReference type="ARBA" id="ARBA00022833"/>
    </source>
</evidence>
<dbReference type="FunFam" id="3.30.40.10:FF:000925">
    <property type="entry name" value="Zinc finger protein, putative"/>
    <property type="match status" value="1"/>
</dbReference>
<dbReference type="InterPro" id="IPR013083">
    <property type="entry name" value="Znf_RING/FYVE/PHD"/>
</dbReference>
<name>A0A2U1P0R3_ARTAN</name>
<dbReference type="SUPFAM" id="SSF57903">
    <property type="entry name" value="FYVE/PHD zinc finger"/>
    <property type="match status" value="1"/>
</dbReference>
<feature type="domain" description="FYVE-type" evidence="7">
    <location>
        <begin position="19"/>
        <end position="78"/>
    </location>
</feature>
<keyword evidence="2 4" id="KW-0863">Zinc-finger</keyword>
<dbReference type="GO" id="GO:0008270">
    <property type="term" value="F:zinc ion binding"/>
    <property type="evidence" value="ECO:0007669"/>
    <property type="project" value="UniProtKB-KW"/>
</dbReference>
<evidence type="ECO:0000259" key="7">
    <source>
        <dbReference type="PROSITE" id="PS50178"/>
    </source>
</evidence>
<feature type="compositionally biased region" description="Polar residues" evidence="6">
    <location>
        <begin position="131"/>
        <end position="155"/>
    </location>
</feature>
<dbReference type="CDD" id="cd00065">
    <property type="entry name" value="FYVE_like_SF"/>
    <property type="match status" value="1"/>
</dbReference>
<keyword evidence="3" id="KW-0862">Zinc</keyword>
<dbReference type="AlphaFoldDB" id="A0A2U1P0R3"/>
<evidence type="ECO:0000256" key="6">
    <source>
        <dbReference type="SAM" id="MobiDB-lite"/>
    </source>
</evidence>
<organism evidence="8 9">
    <name type="scientific">Artemisia annua</name>
    <name type="common">Sweet wormwood</name>
    <dbReference type="NCBI Taxonomy" id="35608"/>
    <lineage>
        <taxon>Eukaryota</taxon>
        <taxon>Viridiplantae</taxon>
        <taxon>Streptophyta</taxon>
        <taxon>Embryophyta</taxon>
        <taxon>Tracheophyta</taxon>
        <taxon>Spermatophyta</taxon>
        <taxon>Magnoliopsida</taxon>
        <taxon>eudicotyledons</taxon>
        <taxon>Gunneridae</taxon>
        <taxon>Pentapetalae</taxon>
        <taxon>asterids</taxon>
        <taxon>campanulids</taxon>
        <taxon>Asterales</taxon>
        <taxon>Asteraceae</taxon>
        <taxon>Asteroideae</taxon>
        <taxon>Anthemideae</taxon>
        <taxon>Artemisiinae</taxon>
        <taxon>Artemisia</taxon>
    </lineage>
</organism>
<dbReference type="STRING" id="35608.A0A2U1P0R3"/>